<reference evidence="1 2" key="1">
    <citation type="submission" date="2024-09" db="EMBL/GenBank/DDBJ databases">
        <authorList>
            <person name="Sun Q."/>
            <person name="Mori K."/>
        </authorList>
    </citation>
    <scope>NUCLEOTIDE SEQUENCE [LARGE SCALE GENOMIC DNA]</scope>
    <source>
        <strain evidence="1 2">JCM 3307</strain>
    </source>
</reference>
<sequence length="102" mass="11122">MAFLVEMPDGGFIEVEERDDLDLPEGACGVLGASPLEGTTLITFGAAVRTGLSVEEQDDFADWLYDRVVLFAELGGQVDGWSPRDDGTWMIHAYAGDSDERH</sequence>
<gene>
    <name evidence="1" type="ORF">ACFFTR_26175</name>
</gene>
<dbReference type="EMBL" id="JBHMCA010000047">
    <property type="protein sequence ID" value="MFB9446590.1"/>
    <property type="molecule type" value="Genomic_DNA"/>
</dbReference>
<evidence type="ECO:0000313" key="2">
    <source>
        <dbReference type="Proteomes" id="UP001589608"/>
    </source>
</evidence>
<keyword evidence="2" id="KW-1185">Reference proteome</keyword>
<name>A0ABV5MCK9_9ACTN</name>
<evidence type="ECO:0000313" key="1">
    <source>
        <dbReference type="EMBL" id="MFB9446590.1"/>
    </source>
</evidence>
<organism evidence="1 2">
    <name type="scientific">Dactylosporangium vinaceum</name>
    <dbReference type="NCBI Taxonomy" id="53362"/>
    <lineage>
        <taxon>Bacteria</taxon>
        <taxon>Bacillati</taxon>
        <taxon>Actinomycetota</taxon>
        <taxon>Actinomycetes</taxon>
        <taxon>Micromonosporales</taxon>
        <taxon>Micromonosporaceae</taxon>
        <taxon>Dactylosporangium</taxon>
    </lineage>
</organism>
<accession>A0ABV5MCK9</accession>
<comment type="caution">
    <text evidence="1">The sequence shown here is derived from an EMBL/GenBank/DDBJ whole genome shotgun (WGS) entry which is preliminary data.</text>
</comment>
<dbReference type="Proteomes" id="UP001589608">
    <property type="component" value="Unassembled WGS sequence"/>
</dbReference>
<dbReference type="RefSeq" id="WP_223092300.1">
    <property type="nucleotide sequence ID" value="NZ_CP061913.1"/>
</dbReference>
<proteinExistence type="predicted"/>
<protein>
    <submittedName>
        <fullName evidence="1">Uncharacterized protein</fullName>
    </submittedName>
</protein>